<gene>
    <name evidence="1" type="ORF">GQF02_00105</name>
</gene>
<keyword evidence="2" id="KW-1185">Reference proteome</keyword>
<evidence type="ECO:0000313" key="1">
    <source>
        <dbReference type="EMBL" id="MXR35401.1"/>
    </source>
</evidence>
<proteinExistence type="predicted"/>
<evidence type="ECO:0000313" key="2">
    <source>
        <dbReference type="Proteomes" id="UP000467214"/>
    </source>
</evidence>
<accession>A0A845BLR7</accession>
<comment type="caution">
    <text evidence="1">The sequence shown here is derived from an EMBL/GenBank/DDBJ whole genome shotgun (WGS) entry which is preliminary data.</text>
</comment>
<sequence length="193" mass="20644">MADSRDTITIPQRALPLQRAAVLWPVYLLTDAEAMVAGEPVSLAPLSALETGDAGLIESLLPEIRQLAMVLASRRYQETSPATVRLSDAADWLAARILLLGLTHIALSESGLGQLAMANQRLAALAQELGLKAPRAEALLLVPSPGAASGLMQGWSGIAFENMMNASSAIERTRVMRVQLRLRAGIWLTRLGL</sequence>
<organism evidence="1 2">
    <name type="scientific">Craterilacuibacter sinensis</name>
    <dbReference type="NCBI Taxonomy" id="2686017"/>
    <lineage>
        <taxon>Bacteria</taxon>
        <taxon>Pseudomonadati</taxon>
        <taxon>Pseudomonadota</taxon>
        <taxon>Betaproteobacteria</taxon>
        <taxon>Neisseriales</taxon>
        <taxon>Neisseriaceae</taxon>
        <taxon>Craterilacuibacter</taxon>
    </lineage>
</organism>
<dbReference type="RefSeq" id="WP_160794042.1">
    <property type="nucleotide sequence ID" value="NZ_WSSB01000001.1"/>
</dbReference>
<reference evidence="1 2" key="1">
    <citation type="submission" date="2019-12" db="EMBL/GenBank/DDBJ databases">
        <title>Neisseriaceae gen. nov. sp. Genome sequencing and assembly.</title>
        <authorList>
            <person name="Liu Z."/>
            <person name="Li A."/>
        </authorList>
    </citation>
    <scope>NUCLEOTIDE SEQUENCE [LARGE SCALE GENOMIC DNA]</scope>
    <source>
        <strain evidence="1 2">B2N2-7</strain>
    </source>
</reference>
<protein>
    <submittedName>
        <fullName evidence="1">Uncharacterized protein</fullName>
    </submittedName>
</protein>
<dbReference type="AlphaFoldDB" id="A0A845BLR7"/>
<name>A0A845BLR7_9NEIS</name>
<dbReference type="Proteomes" id="UP000467214">
    <property type="component" value="Unassembled WGS sequence"/>
</dbReference>
<dbReference type="EMBL" id="WSSB01000001">
    <property type="protein sequence ID" value="MXR35401.1"/>
    <property type="molecule type" value="Genomic_DNA"/>
</dbReference>